<dbReference type="EMBL" id="DAESCB010000028">
    <property type="protein sequence ID" value="HBH7044737.1"/>
    <property type="molecule type" value="Genomic_DNA"/>
</dbReference>
<evidence type="ECO:0000313" key="1">
    <source>
        <dbReference type="EMBL" id="HBH7044737.1"/>
    </source>
</evidence>
<organism evidence="1 2">
    <name type="scientific">Citrobacter freundii</name>
    <dbReference type="NCBI Taxonomy" id="546"/>
    <lineage>
        <taxon>Bacteria</taxon>
        <taxon>Pseudomonadati</taxon>
        <taxon>Pseudomonadota</taxon>
        <taxon>Gammaproteobacteria</taxon>
        <taxon>Enterobacterales</taxon>
        <taxon>Enterobacteriaceae</taxon>
        <taxon>Citrobacter</taxon>
        <taxon>Citrobacter freundii complex</taxon>
    </lineage>
</organism>
<name>A0A9P3ZAW6_CITFR</name>
<dbReference type="AlphaFoldDB" id="A0A9P3ZAW6"/>
<reference evidence="1" key="2">
    <citation type="submission" date="2021-07" db="EMBL/GenBank/DDBJ databases">
        <authorList>
            <consortium name="NCBI Pathogen Detection Project"/>
        </authorList>
    </citation>
    <scope>NUCLEOTIDE SEQUENCE</scope>
    <source>
        <strain evidence="1">91871</strain>
    </source>
</reference>
<gene>
    <name evidence="1" type="ORF">KV121_004883</name>
</gene>
<proteinExistence type="predicted"/>
<evidence type="ECO:0000313" key="2">
    <source>
        <dbReference type="Proteomes" id="UP000885148"/>
    </source>
</evidence>
<accession>A0A9P3ZAW6</accession>
<dbReference type="Proteomes" id="UP000885148">
    <property type="component" value="Unassembled WGS sequence"/>
</dbReference>
<protein>
    <submittedName>
        <fullName evidence="1">Uncharacterized protein</fullName>
    </submittedName>
</protein>
<reference evidence="1" key="1">
    <citation type="journal article" date="2018" name="Genome Biol.">
        <title>SKESA: strategic k-mer extension for scrupulous assemblies.</title>
        <authorList>
            <person name="Souvorov A."/>
            <person name="Agarwala R."/>
            <person name="Lipman D.J."/>
        </authorList>
    </citation>
    <scope>NUCLEOTIDE SEQUENCE</scope>
    <source>
        <strain evidence="1">91871</strain>
    </source>
</reference>
<comment type="caution">
    <text evidence="1">The sequence shown here is derived from an EMBL/GenBank/DDBJ whole genome shotgun (WGS) entry which is preliminary data.</text>
</comment>
<sequence length="151" mass="16319">MDPIIISVLKDVILKGAGLTLENSASIRNDSSTPEQEAISAEALLAYAKIEQELTITRRTLISEVVEIEEYYGKSLKGGAAAKVNHSGFNIGACGEGERVTKRVIRFTGFNSQAESILSSLEASLLSKLKSELSPASQLPQKSQHSIRKED</sequence>